<dbReference type="SUPFAM" id="SSF51735">
    <property type="entry name" value="NAD(P)-binding Rossmann-fold domains"/>
    <property type="match status" value="1"/>
</dbReference>
<feature type="domain" description="NAD-dependent epimerase/dehydratase" evidence="1">
    <location>
        <begin position="3"/>
        <end position="177"/>
    </location>
</feature>
<comment type="caution">
    <text evidence="2">The sequence shown here is derived from an EMBL/GenBank/DDBJ whole genome shotgun (WGS) entry which is preliminary data.</text>
</comment>
<dbReference type="PANTHER" id="PTHR43245:SF55">
    <property type="entry name" value="NAD(P)-BINDING DOMAIN-CONTAINING PROTEIN"/>
    <property type="match status" value="1"/>
</dbReference>
<dbReference type="Proteomes" id="UP000094025">
    <property type="component" value="Unassembled WGS sequence"/>
</dbReference>
<dbReference type="InterPro" id="IPR050177">
    <property type="entry name" value="Lipid_A_modif_metabolic_enz"/>
</dbReference>
<name>A0A178XT78_9HYPH</name>
<gene>
    <name evidence="2" type="ORF">AU381_23240</name>
</gene>
<sequence>MRVLVTGGSGKLGRATIKDLLENGHDVINADTVEPTDALCPFVKVDFEDMKATLEAITGYDWDHNRKTEAVVHLAAIPMPGRVPPADVFRINTMSTYNVFESCRLLGIKNVVWASSETLLGIPYTIKPDYFPADEEYESRPETSYSLSKHLGEEMAKQYCRWDKDLKIVCLRFSNVMDESEYAAFPDFENDPGSRRFNLWTYIDSRDGAQAIRKSLEWDAKGAEVFIIANEDGVMTTPNKNLVERFYPGVPFKREIGPNETLLSIEKAKSVLGYKPEHGWRRYVSSMRY</sequence>
<keyword evidence="3" id="KW-1185">Reference proteome</keyword>
<dbReference type="InterPro" id="IPR036291">
    <property type="entry name" value="NAD(P)-bd_dom_sf"/>
</dbReference>
<protein>
    <submittedName>
        <fullName evidence="2">UDP-glucose 4-epimerase</fullName>
    </submittedName>
</protein>
<dbReference type="PANTHER" id="PTHR43245">
    <property type="entry name" value="BIFUNCTIONAL POLYMYXIN RESISTANCE PROTEIN ARNA"/>
    <property type="match status" value="1"/>
</dbReference>
<dbReference type="EMBL" id="LPUX01000061">
    <property type="protein sequence ID" value="OAP38479.1"/>
    <property type="molecule type" value="Genomic_DNA"/>
</dbReference>
<dbReference type="OrthoDB" id="9771073at2"/>
<organism evidence="2 3">
    <name type="scientific">Sinorhizobium glycinis</name>
    <dbReference type="NCBI Taxonomy" id="1472378"/>
    <lineage>
        <taxon>Bacteria</taxon>
        <taxon>Pseudomonadati</taxon>
        <taxon>Pseudomonadota</taxon>
        <taxon>Alphaproteobacteria</taxon>
        <taxon>Hyphomicrobiales</taxon>
        <taxon>Rhizobiaceae</taxon>
        <taxon>Sinorhizobium/Ensifer group</taxon>
        <taxon>Sinorhizobium</taxon>
    </lineage>
</organism>
<dbReference type="AlphaFoldDB" id="A0A178XT78"/>
<evidence type="ECO:0000313" key="2">
    <source>
        <dbReference type="EMBL" id="OAP38479.1"/>
    </source>
</evidence>
<evidence type="ECO:0000259" key="1">
    <source>
        <dbReference type="Pfam" id="PF01370"/>
    </source>
</evidence>
<accession>A0A178XT78</accession>
<dbReference type="Gene3D" id="3.40.50.720">
    <property type="entry name" value="NAD(P)-binding Rossmann-like Domain"/>
    <property type="match status" value="1"/>
</dbReference>
<dbReference type="InterPro" id="IPR001509">
    <property type="entry name" value="Epimerase_deHydtase"/>
</dbReference>
<dbReference type="RefSeq" id="WP_064243017.1">
    <property type="nucleotide sequence ID" value="NZ_LPUX01000061.1"/>
</dbReference>
<reference evidence="2 3" key="1">
    <citation type="journal article" date="2016" name="Int. J. Syst. Evol. Microbiol.">
        <title>Ensifer glycinis sp. nov., an novel rhizobial species associated with Glycine spp.</title>
        <authorList>
            <person name="Yan H."/>
            <person name="Yan J."/>
            <person name="Sui X.H."/>
            <person name="Wang E.T."/>
            <person name="Chen W.X."/>
            <person name="Zhang X.X."/>
            <person name="Chen W.F."/>
        </authorList>
    </citation>
    <scope>NUCLEOTIDE SEQUENCE [LARGE SCALE GENOMIC DNA]</scope>
    <source>
        <strain evidence="2 3">CCBAU 23380</strain>
    </source>
</reference>
<proteinExistence type="predicted"/>
<evidence type="ECO:0000313" key="3">
    <source>
        <dbReference type="Proteomes" id="UP000094025"/>
    </source>
</evidence>
<dbReference type="Pfam" id="PF01370">
    <property type="entry name" value="Epimerase"/>
    <property type="match status" value="1"/>
</dbReference>
<dbReference type="STRING" id="1472378.AU381_23240"/>